<reference evidence="2 3" key="1">
    <citation type="journal article" date="2024" name="Chem. Sci.">
        <title>Discovery of megapolipeptins by genome mining of a Burkholderiales bacteria collection.</title>
        <authorList>
            <person name="Paulo B.S."/>
            <person name="Recchia M.J.J."/>
            <person name="Lee S."/>
            <person name="Fergusson C.H."/>
            <person name="Romanowski S.B."/>
            <person name="Hernandez A."/>
            <person name="Krull N."/>
            <person name="Liu D.Y."/>
            <person name="Cavanagh H."/>
            <person name="Bos A."/>
            <person name="Gray C.A."/>
            <person name="Murphy B.T."/>
            <person name="Linington R.G."/>
            <person name="Eustaquio A.S."/>
        </authorList>
    </citation>
    <scope>NUCLEOTIDE SEQUENCE [LARGE SCALE GENOMIC DNA]</scope>
    <source>
        <strain evidence="2 3">RL17-338-BIC-A</strain>
    </source>
</reference>
<name>A0ABW9E4J7_9BURK</name>
<dbReference type="InterPro" id="IPR036291">
    <property type="entry name" value="NAD(P)-bd_dom_sf"/>
</dbReference>
<dbReference type="Proteomes" id="UP001629432">
    <property type="component" value="Unassembled WGS sequence"/>
</dbReference>
<evidence type="ECO:0000256" key="1">
    <source>
        <dbReference type="ARBA" id="ARBA00023002"/>
    </source>
</evidence>
<protein>
    <submittedName>
        <fullName evidence="2">Oxidoreductase</fullName>
    </submittedName>
</protein>
<keyword evidence="1" id="KW-0560">Oxidoreductase</keyword>
<dbReference type="SUPFAM" id="SSF51735">
    <property type="entry name" value="NAD(P)-binding Rossmann-fold domains"/>
    <property type="match status" value="1"/>
</dbReference>
<proteinExistence type="predicted"/>
<organism evidence="2 3">
    <name type="scientific">Paraburkholderia metrosideri</name>
    <dbReference type="NCBI Taxonomy" id="580937"/>
    <lineage>
        <taxon>Bacteria</taxon>
        <taxon>Pseudomonadati</taxon>
        <taxon>Pseudomonadota</taxon>
        <taxon>Betaproteobacteria</taxon>
        <taxon>Burkholderiales</taxon>
        <taxon>Burkholderiaceae</taxon>
        <taxon>Paraburkholderia</taxon>
    </lineage>
</organism>
<comment type="caution">
    <text evidence="2">The sequence shown here is derived from an EMBL/GenBank/DDBJ whole genome shotgun (WGS) entry which is preliminary data.</text>
</comment>
<sequence>MKDWTMGDAPSQRGKLAVVTGATGGLGYEIAPALSQAAAEVIVAGRNPDKGYAALARLERAGAASVRFESLDLADLSSVHDFADRLLAQNVPIDLLVNNAGVMMLARRTTTRDGFEMQFGTNHLGHFALTGRLLPMLRRAGAPRVVTISSAAHRNGKIDFPDLQAERAYQPIKAYGQSKLANLLFSQELQRRSERNGWGITSIAAHPGMARTDLMVNGPGTSGVWGWIGMLLNPIAAPAALAALPALFAATSPDATPAGYYGPKHLFEMNGPVAPAKISTRALDMDTAKQLWDASENLTGVRY</sequence>
<dbReference type="PANTHER" id="PTHR43157:SF31">
    <property type="entry name" value="PHOSPHATIDYLINOSITOL-GLYCAN BIOSYNTHESIS CLASS F PROTEIN"/>
    <property type="match status" value="1"/>
</dbReference>
<evidence type="ECO:0000313" key="2">
    <source>
        <dbReference type="EMBL" id="MFM0641854.1"/>
    </source>
</evidence>
<dbReference type="PRINTS" id="PR00081">
    <property type="entry name" value="GDHRDH"/>
</dbReference>
<keyword evidence="3" id="KW-1185">Reference proteome</keyword>
<evidence type="ECO:0000313" key="3">
    <source>
        <dbReference type="Proteomes" id="UP001629432"/>
    </source>
</evidence>
<dbReference type="NCBIfam" id="NF004513">
    <property type="entry name" value="PRK05854.1"/>
    <property type="match status" value="1"/>
</dbReference>
<dbReference type="EMBL" id="JAQQCF010000050">
    <property type="protein sequence ID" value="MFM0641854.1"/>
    <property type="molecule type" value="Genomic_DNA"/>
</dbReference>
<dbReference type="RefSeq" id="WP_408340440.1">
    <property type="nucleotide sequence ID" value="NZ_JAQQCF010000050.1"/>
</dbReference>
<dbReference type="NCBIfam" id="NF004846">
    <property type="entry name" value="PRK06197.1"/>
    <property type="match status" value="1"/>
</dbReference>
<dbReference type="InterPro" id="IPR002347">
    <property type="entry name" value="SDR_fam"/>
</dbReference>
<dbReference type="Gene3D" id="3.40.50.720">
    <property type="entry name" value="NAD(P)-binding Rossmann-like Domain"/>
    <property type="match status" value="1"/>
</dbReference>
<accession>A0ABW9E4J7</accession>
<dbReference type="Pfam" id="PF00106">
    <property type="entry name" value="adh_short"/>
    <property type="match status" value="1"/>
</dbReference>
<gene>
    <name evidence="2" type="ORF">PQQ63_34765</name>
</gene>
<dbReference type="PANTHER" id="PTHR43157">
    <property type="entry name" value="PHOSPHATIDYLINOSITOL-GLYCAN BIOSYNTHESIS CLASS F PROTEIN-RELATED"/>
    <property type="match status" value="1"/>
</dbReference>